<dbReference type="GO" id="GO:0008270">
    <property type="term" value="F:zinc ion binding"/>
    <property type="evidence" value="ECO:0007669"/>
    <property type="project" value="UniProtKB-KW"/>
</dbReference>
<feature type="compositionally biased region" description="Basic residues" evidence="5">
    <location>
        <begin position="799"/>
        <end position="809"/>
    </location>
</feature>
<dbReference type="InterPro" id="IPR006564">
    <property type="entry name" value="Znf_PMZ"/>
</dbReference>
<evidence type="ECO:0000256" key="5">
    <source>
        <dbReference type="SAM" id="MobiDB-lite"/>
    </source>
</evidence>
<dbReference type="Pfam" id="PF04434">
    <property type="entry name" value="SWIM"/>
    <property type="match status" value="1"/>
</dbReference>
<dbReference type="GeneID" id="120253684"/>
<proteinExistence type="predicted"/>
<dbReference type="PANTHER" id="PTHR31973">
    <property type="entry name" value="POLYPROTEIN, PUTATIVE-RELATED"/>
    <property type="match status" value="1"/>
</dbReference>
<sequence length="966" mass="109915">MSSWDAYIIKYHHGGTLLKEGHVIYVNGAVNEFVVDPDKLCYWDLLGDVKKIGYDIEKEVNLSFIDGEGTINSICDDQSLVGLAKHLSKQRIVDIYVETTKLRHCKELPGVVLCNIGGDVEKHGQKVNDIDSDSSTDHDERLASVPFIDYNSDKDEEIEEARDKVLRYAKMKKKCMEDNDVHDTNEQGDGGQHNNAEEGPNLDTYNLVDPLIGCGKVMGYDSDYFVSSDPGSYEDTSQESDADDANRHKSKDIYYDPNAPLEDFYLDLRFDDLKLFKRELVDFSLRKGFEFQYLKNDGVRVRVRCAAKGCKWLIFCSWCSRRKMYVVKTYVREHSCFVGTSKNKRVTGSVIARRYFDVINGMPCIRPRHLRALLRKDLGVFISTKVCRNAKAMVLKKMEKQYQDEFLVLNNYILELKEANPGSTVSAVAERKNGVDLPVFQKIYICISAIKEGFSAGCRKIVGLDGCFLKGLVKGQLLVAVGRDGNNQMFPIAWAVVEKETTESWDWFIQHLQADLQIGDGLGWALISDMQKGLIDAVRDLLPLIEHRMCARHIYARWGKRNPGKEIQLQFWNTARSTNKVEMLMHLDRMRNLKGGTIAAEDLLENWPIEGWCQAFFNDVVKCEVIDNNMCETFNGVLLEARHKPIVSMLEDIRQYVMSRIVVKRDNVVKWKSSCGPNIIAKIEKERAKSGKWQVEWNGGARHEVFWDNLVLHGRESYVVQLRTYNCSCGKWDKTGIPYQHALAALAFQGSDPLDYIADWFRKDIYLKAYEHLINPLRGKSFWPTSAEGPMLPPMVRRMPGRPVKKRRREPMEPKNRSQTKLSGQCRVMRCSICNVQGHNKARCSQKANIVENPQIDLQADTVPPGNKAKSSEKRKSMAKSTTAYGPMNTFRSYNGHMILGREVTHGSSFITSSELQELRNRRLRPTGEQNIESRQQTSSIVGIPVFSTQDSTTNATIGQTNVDGC</sequence>
<dbReference type="PROSITE" id="PS50966">
    <property type="entry name" value="ZF_SWIM"/>
    <property type="match status" value="1"/>
</dbReference>
<dbReference type="Pfam" id="PF03108">
    <property type="entry name" value="DBD_Tnp_Mut"/>
    <property type="match status" value="1"/>
</dbReference>
<dbReference type="InterPro" id="IPR004332">
    <property type="entry name" value="Transposase_MuDR"/>
</dbReference>
<feature type="region of interest" description="Disordered" evidence="5">
    <location>
        <begin position="125"/>
        <end position="144"/>
    </location>
</feature>
<dbReference type="AlphaFoldDB" id="A0AB40ASB2"/>
<name>A0AB40ASB2_DIOCR</name>
<feature type="domain" description="SWIM-type" evidence="6">
    <location>
        <begin position="718"/>
        <end position="750"/>
    </location>
</feature>
<keyword evidence="3" id="KW-0862">Zinc</keyword>
<gene>
    <name evidence="8" type="primary">LOC120253684</name>
</gene>
<dbReference type="SMART" id="SM00575">
    <property type="entry name" value="ZnF_PMZ"/>
    <property type="match status" value="1"/>
</dbReference>
<feature type="compositionally biased region" description="Basic and acidic residues" evidence="5">
    <location>
        <begin position="125"/>
        <end position="142"/>
    </location>
</feature>
<feature type="region of interest" description="Disordered" evidence="5">
    <location>
        <begin position="178"/>
        <end position="202"/>
    </location>
</feature>
<dbReference type="InterPro" id="IPR058594">
    <property type="entry name" value="PB1-like_dom_pln"/>
</dbReference>
<evidence type="ECO:0000256" key="4">
    <source>
        <dbReference type="PROSITE-ProRule" id="PRU00325"/>
    </source>
</evidence>
<keyword evidence="2 4" id="KW-0863">Zinc-finger</keyword>
<reference evidence="8" key="1">
    <citation type="submission" date="2025-08" db="UniProtKB">
        <authorList>
            <consortium name="RefSeq"/>
        </authorList>
    </citation>
    <scope>IDENTIFICATION</scope>
</reference>
<dbReference type="InterPro" id="IPR007527">
    <property type="entry name" value="Znf_SWIM"/>
</dbReference>
<keyword evidence="1" id="KW-0479">Metal-binding</keyword>
<dbReference type="RefSeq" id="XP_039117896.1">
    <property type="nucleotide sequence ID" value="XM_039261962.1"/>
</dbReference>
<accession>A0AB40ASB2</accession>
<evidence type="ECO:0000256" key="1">
    <source>
        <dbReference type="ARBA" id="ARBA00022723"/>
    </source>
</evidence>
<organism evidence="7 8">
    <name type="scientific">Dioscorea cayennensis subsp. rotundata</name>
    <name type="common">White Guinea yam</name>
    <name type="synonym">Dioscorea rotundata</name>
    <dbReference type="NCBI Taxonomy" id="55577"/>
    <lineage>
        <taxon>Eukaryota</taxon>
        <taxon>Viridiplantae</taxon>
        <taxon>Streptophyta</taxon>
        <taxon>Embryophyta</taxon>
        <taxon>Tracheophyta</taxon>
        <taxon>Spermatophyta</taxon>
        <taxon>Magnoliopsida</taxon>
        <taxon>Liliopsida</taxon>
        <taxon>Dioscoreales</taxon>
        <taxon>Dioscoreaceae</taxon>
        <taxon>Dioscorea</taxon>
    </lineage>
</organism>
<evidence type="ECO:0000259" key="6">
    <source>
        <dbReference type="PROSITE" id="PS50966"/>
    </source>
</evidence>
<evidence type="ECO:0000313" key="8">
    <source>
        <dbReference type="RefSeq" id="XP_039117896.1"/>
    </source>
</evidence>
<dbReference type="Pfam" id="PF10551">
    <property type="entry name" value="MULE"/>
    <property type="match status" value="1"/>
</dbReference>
<dbReference type="PANTHER" id="PTHR31973:SF187">
    <property type="entry name" value="MUTATOR TRANSPOSASE MUDRA PROTEIN"/>
    <property type="match status" value="1"/>
</dbReference>
<dbReference type="InterPro" id="IPR018289">
    <property type="entry name" value="MULE_transposase_dom"/>
</dbReference>
<feature type="region of interest" description="Disordered" evidence="5">
    <location>
        <begin position="858"/>
        <end position="882"/>
    </location>
</feature>
<evidence type="ECO:0000256" key="3">
    <source>
        <dbReference type="ARBA" id="ARBA00022833"/>
    </source>
</evidence>
<evidence type="ECO:0000256" key="2">
    <source>
        <dbReference type="ARBA" id="ARBA00022771"/>
    </source>
</evidence>
<dbReference type="Pfam" id="PF26130">
    <property type="entry name" value="PB1-like"/>
    <property type="match status" value="1"/>
</dbReference>
<feature type="region of interest" description="Disordered" evidence="5">
    <location>
        <begin position="793"/>
        <end position="821"/>
    </location>
</feature>
<feature type="region of interest" description="Disordered" evidence="5">
    <location>
        <begin position="229"/>
        <end position="249"/>
    </location>
</feature>
<keyword evidence="7" id="KW-1185">Reference proteome</keyword>
<protein>
    <submittedName>
        <fullName evidence="8">Uncharacterized protein LOC120253684</fullName>
    </submittedName>
</protein>
<dbReference type="Proteomes" id="UP001515500">
    <property type="component" value="Unplaced"/>
</dbReference>
<evidence type="ECO:0000313" key="7">
    <source>
        <dbReference type="Proteomes" id="UP001515500"/>
    </source>
</evidence>